<keyword evidence="3 5" id="KW-0378">Hydrolase</keyword>
<dbReference type="InterPro" id="IPR023827">
    <property type="entry name" value="Peptidase_S8_Asp-AS"/>
</dbReference>
<proteinExistence type="inferred from homology"/>
<evidence type="ECO:0000256" key="3">
    <source>
        <dbReference type="ARBA" id="ARBA00022801"/>
    </source>
</evidence>
<reference evidence="11" key="1">
    <citation type="journal article" date="2014" name="Proc. Natl. Acad. Sci. U.S.A.">
        <title>Extensive sampling of basidiomycete genomes demonstrates inadequacy of the white-rot/brown-rot paradigm for wood decay fungi.</title>
        <authorList>
            <person name="Riley R."/>
            <person name="Salamov A.A."/>
            <person name="Brown D.W."/>
            <person name="Nagy L.G."/>
            <person name="Floudas D."/>
            <person name="Held B.W."/>
            <person name="Levasseur A."/>
            <person name="Lombard V."/>
            <person name="Morin E."/>
            <person name="Otillar R."/>
            <person name="Lindquist E.A."/>
            <person name="Sun H."/>
            <person name="LaButti K.M."/>
            <person name="Schmutz J."/>
            <person name="Jabbour D."/>
            <person name="Luo H."/>
            <person name="Baker S.E."/>
            <person name="Pisabarro A.G."/>
            <person name="Walton J.D."/>
            <person name="Blanchette R.A."/>
            <person name="Henrissat B."/>
            <person name="Martin F."/>
            <person name="Cullen D."/>
            <person name="Hibbett D.S."/>
            <person name="Grigoriev I.V."/>
        </authorList>
    </citation>
    <scope>NUCLEOTIDE SEQUENCE [LARGE SCALE GENOMIC DNA]</scope>
    <source>
        <strain evidence="11">CBS 339.88</strain>
    </source>
</reference>
<dbReference type="Pfam" id="PF05922">
    <property type="entry name" value="Inhibitor_I9"/>
    <property type="match status" value="1"/>
</dbReference>
<organism evidence="10 11">
    <name type="scientific">Galerina marginata (strain CBS 339.88)</name>
    <dbReference type="NCBI Taxonomy" id="685588"/>
    <lineage>
        <taxon>Eukaryota</taxon>
        <taxon>Fungi</taxon>
        <taxon>Dikarya</taxon>
        <taxon>Basidiomycota</taxon>
        <taxon>Agaricomycotina</taxon>
        <taxon>Agaricomycetes</taxon>
        <taxon>Agaricomycetidae</taxon>
        <taxon>Agaricales</taxon>
        <taxon>Agaricineae</taxon>
        <taxon>Strophariaceae</taxon>
        <taxon>Galerina</taxon>
    </lineage>
</organism>
<evidence type="ECO:0000313" key="11">
    <source>
        <dbReference type="Proteomes" id="UP000027222"/>
    </source>
</evidence>
<dbReference type="InterPro" id="IPR037045">
    <property type="entry name" value="S8pro/Inhibitor_I9_sf"/>
</dbReference>
<dbReference type="CDD" id="cd04077">
    <property type="entry name" value="Peptidases_S8_PCSK9_ProteinaseK_like"/>
    <property type="match status" value="1"/>
</dbReference>
<dbReference type="PROSITE" id="PS00136">
    <property type="entry name" value="SUBTILASE_ASP"/>
    <property type="match status" value="1"/>
</dbReference>
<dbReference type="InterPro" id="IPR050131">
    <property type="entry name" value="Peptidase_S8_subtilisin-like"/>
</dbReference>
<dbReference type="AlphaFoldDB" id="A0A067TFP3"/>
<evidence type="ECO:0000256" key="7">
    <source>
        <dbReference type="SAM" id="SignalP"/>
    </source>
</evidence>
<dbReference type="InterPro" id="IPR015500">
    <property type="entry name" value="Peptidase_S8_subtilisin-rel"/>
</dbReference>
<keyword evidence="7" id="KW-0732">Signal</keyword>
<dbReference type="Proteomes" id="UP000027222">
    <property type="component" value="Unassembled WGS sequence"/>
</dbReference>
<evidence type="ECO:0000259" key="9">
    <source>
        <dbReference type="Pfam" id="PF05922"/>
    </source>
</evidence>
<dbReference type="Gene3D" id="3.30.70.80">
    <property type="entry name" value="Peptidase S8 propeptide/proteinase inhibitor I9"/>
    <property type="match status" value="1"/>
</dbReference>
<dbReference type="HOGENOM" id="CLU_011263_1_1_1"/>
<accession>A0A067TFP3</accession>
<feature type="active site" description="Charge relay system" evidence="5">
    <location>
        <position position="149"/>
    </location>
</feature>
<dbReference type="SUPFAM" id="SSF54897">
    <property type="entry name" value="Protease propeptides/inhibitors"/>
    <property type="match status" value="1"/>
</dbReference>
<dbReference type="Pfam" id="PF00082">
    <property type="entry name" value="Peptidase_S8"/>
    <property type="match status" value="1"/>
</dbReference>
<gene>
    <name evidence="10" type="ORF">GALMADRAFT_152808</name>
</gene>
<feature type="domain" description="Inhibitor I9" evidence="9">
    <location>
        <begin position="63"/>
        <end position="98"/>
    </location>
</feature>
<dbReference type="GO" id="GO:0004252">
    <property type="term" value="F:serine-type endopeptidase activity"/>
    <property type="evidence" value="ECO:0007669"/>
    <property type="project" value="UniProtKB-UniRule"/>
</dbReference>
<dbReference type="PRINTS" id="PR00723">
    <property type="entry name" value="SUBTILISIN"/>
</dbReference>
<evidence type="ECO:0000256" key="6">
    <source>
        <dbReference type="RuleBase" id="RU003355"/>
    </source>
</evidence>
<dbReference type="PROSITE" id="PS51892">
    <property type="entry name" value="SUBTILASE"/>
    <property type="match status" value="1"/>
</dbReference>
<dbReference type="SUPFAM" id="SSF52743">
    <property type="entry name" value="Subtilisin-like"/>
    <property type="match status" value="1"/>
</dbReference>
<feature type="signal peptide" evidence="7">
    <location>
        <begin position="1"/>
        <end position="21"/>
    </location>
</feature>
<dbReference type="InterPro" id="IPR036852">
    <property type="entry name" value="Peptidase_S8/S53_dom_sf"/>
</dbReference>
<feature type="domain" description="Peptidase S8/S53" evidence="8">
    <location>
        <begin position="140"/>
        <end position="364"/>
    </location>
</feature>
<dbReference type="InterPro" id="IPR023828">
    <property type="entry name" value="Peptidase_S8_Ser-AS"/>
</dbReference>
<dbReference type="InterPro" id="IPR010259">
    <property type="entry name" value="S8pro/Inhibitor_I9"/>
</dbReference>
<keyword evidence="4 5" id="KW-0720">Serine protease</keyword>
<evidence type="ECO:0000259" key="8">
    <source>
        <dbReference type="Pfam" id="PF00082"/>
    </source>
</evidence>
<dbReference type="GO" id="GO:0006508">
    <property type="term" value="P:proteolysis"/>
    <property type="evidence" value="ECO:0007669"/>
    <property type="project" value="UniProtKB-KW"/>
</dbReference>
<feature type="active site" description="Charge relay system" evidence="5">
    <location>
        <position position="335"/>
    </location>
</feature>
<dbReference type="InterPro" id="IPR034193">
    <property type="entry name" value="PCSK9_ProteinaseK-like"/>
</dbReference>
<dbReference type="GO" id="GO:0005615">
    <property type="term" value="C:extracellular space"/>
    <property type="evidence" value="ECO:0007669"/>
    <property type="project" value="TreeGrafter"/>
</dbReference>
<dbReference type="FunFam" id="3.40.50.200:FF:000007">
    <property type="entry name" value="Subtilisin-like serine protease"/>
    <property type="match status" value="1"/>
</dbReference>
<evidence type="ECO:0000256" key="4">
    <source>
        <dbReference type="ARBA" id="ARBA00022825"/>
    </source>
</evidence>
<keyword evidence="11" id="KW-1185">Reference proteome</keyword>
<dbReference type="EMBL" id="KL142370">
    <property type="protein sequence ID" value="KDR82015.1"/>
    <property type="molecule type" value="Genomic_DNA"/>
</dbReference>
<evidence type="ECO:0000313" key="10">
    <source>
        <dbReference type="EMBL" id="KDR82015.1"/>
    </source>
</evidence>
<protein>
    <recommendedName>
        <fullName evidence="12">Peptidase S8/S53 domain-containing protein</fullName>
    </recommendedName>
</protein>
<dbReference type="InterPro" id="IPR000209">
    <property type="entry name" value="Peptidase_S8/S53_dom"/>
</dbReference>
<dbReference type="PANTHER" id="PTHR43806">
    <property type="entry name" value="PEPTIDASE S8"/>
    <property type="match status" value="1"/>
</dbReference>
<feature type="active site" description="Charge relay system" evidence="5">
    <location>
        <position position="180"/>
    </location>
</feature>
<evidence type="ECO:0008006" key="12">
    <source>
        <dbReference type="Google" id="ProtNLM"/>
    </source>
</evidence>
<feature type="chain" id="PRO_5001646772" description="Peptidase S8/S53 domain-containing protein" evidence="7">
    <location>
        <begin position="22"/>
        <end position="387"/>
    </location>
</feature>
<keyword evidence="2 5" id="KW-0645">Protease</keyword>
<evidence type="ECO:0000256" key="1">
    <source>
        <dbReference type="ARBA" id="ARBA00011073"/>
    </source>
</evidence>
<sequence>MPSFKSSSIFSLCLLAVTALGALVPLREIEKTDGPTSGRLIVLLKEGASKDAILQHIPQEHVTHNWGIINGFAGNFNNETLARLRASSDVISIAEDAMGYVATTQTNAPWGLARITSPKKLANQDVEALTFSYPYNSTAGAGVDIYVIDTGILTTHAQFNGRATWGATFGPYGNADGNGHGTHCAGTVAGTQYGVAKLASLIAVKVISDAGGGFASDVISGVNYVAEAARTSGRPSVASISFGFPDTTSIDTAVAALVSSGVHAAVAAGNSNTDAGGLSPARVPGANTVGASTIADARADFSNFGADVDIFAPGEDIISAWIGSNTETVSLSGTSMAAPQVAGIIAYLIGDQGNISPAAMSSKLSTLSLKNVLSDIPAGTVNKLAQL</sequence>
<evidence type="ECO:0000256" key="5">
    <source>
        <dbReference type="PROSITE-ProRule" id="PRU01240"/>
    </source>
</evidence>
<dbReference type="Gene3D" id="3.40.50.200">
    <property type="entry name" value="Peptidase S8/S53 domain"/>
    <property type="match status" value="1"/>
</dbReference>
<dbReference type="PROSITE" id="PS00138">
    <property type="entry name" value="SUBTILASE_SER"/>
    <property type="match status" value="1"/>
</dbReference>
<dbReference type="STRING" id="685588.A0A067TFP3"/>
<dbReference type="PANTHER" id="PTHR43806:SF11">
    <property type="entry name" value="CEREVISIN-RELATED"/>
    <property type="match status" value="1"/>
</dbReference>
<dbReference type="PROSITE" id="PS00137">
    <property type="entry name" value="SUBTILASE_HIS"/>
    <property type="match status" value="1"/>
</dbReference>
<dbReference type="InterPro" id="IPR022398">
    <property type="entry name" value="Peptidase_S8_His-AS"/>
</dbReference>
<comment type="similarity">
    <text evidence="1 5 6">Belongs to the peptidase S8 family.</text>
</comment>
<name>A0A067TFP3_GALM3</name>
<dbReference type="OrthoDB" id="19448at2759"/>
<evidence type="ECO:0000256" key="2">
    <source>
        <dbReference type="ARBA" id="ARBA00022670"/>
    </source>
</evidence>